<keyword evidence="5" id="KW-1185">Reference proteome</keyword>
<dbReference type="OrthoDB" id="3214314at2"/>
<dbReference type="Proteomes" id="UP000254508">
    <property type="component" value="Chromosome"/>
</dbReference>
<proteinExistence type="predicted"/>
<evidence type="ECO:0000256" key="1">
    <source>
        <dbReference type="SAM" id="MobiDB-lite"/>
    </source>
</evidence>
<name>A0A345YCC5_9SPHN</name>
<feature type="domain" description="Acyl-CoA thioesterase-like N-terminal HotDog" evidence="2">
    <location>
        <begin position="37"/>
        <end position="107"/>
    </location>
</feature>
<organism evidence="4 5">
    <name type="scientific">Erythrobacter aureus</name>
    <dbReference type="NCBI Taxonomy" id="2182384"/>
    <lineage>
        <taxon>Bacteria</taxon>
        <taxon>Pseudomonadati</taxon>
        <taxon>Pseudomonadota</taxon>
        <taxon>Alphaproteobacteria</taxon>
        <taxon>Sphingomonadales</taxon>
        <taxon>Erythrobacteraceae</taxon>
        <taxon>Erythrobacter/Porphyrobacter group</taxon>
        <taxon>Erythrobacter</taxon>
    </lineage>
</organism>
<dbReference type="InterPro" id="IPR029069">
    <property type="entry name" value="HotDog_dom_sf"/>
</dbReference>
<dbReference type="InterPro" id="IPR049449">
    <property type="entry name" value="TesB_ACOT8-like_N"/>
</dbReference>
<evidence type="ECO:0000259" key="3">
    <source>
        <dbReference type="Pfam" id="PF20789"/>
    </source>
</evidence>
<dbReference type="RefSeq" id="WP_115415764.1">
    <property type="nucleotide sequence ID" value="NZ_CP031357.1"/>
</dbReference>
<evidence type="ECO:0000259" key="2">
    <source>
        <dbReference type="Pfam" id="PF13622"/>
    </source>
</evidence>
<reference evidence="5" key="1">
    <citation type="submission" date="2018-07" db="EMBL/GenBank/DDBJ databases">
        <title>Genome sequence of Erythrobacter strain YH-07, an antagonistic bacterium isolated from Yellow Sea.</title>
        <authorList>
            <person name="Tang T."/>
            <person name="Liu Q."/>
            <person name="Sun X."/>
        </authorList>
    </citation>
    <scope>NUCLEOTIDE SEQUENCE [LARGE SCALE GENOMIC DNA]</scope>
    <source>
        <strain evidence="5">YH-07</strain>
    </source>
</reference>
<feature type="region of interest" description="Disordered" evidence="1">
    <location>
        <begin position="111"/>
        <end position="146"/>
    </location>
</feature>
<dbReference type="AlphaFoldDB" id="A0A345YCC5"/>
<dbReference type="Gene3D" id="2.40.160.210">
    <property type="entry name" value="Acyl-CoA thioesterase, double hotdog domain"/>
    <property type="match status" value="1"/>
</dbReference>
<sequence>MSIARFPFWRCAPEGGEGRYVFPVTRPATVGPPEHPHVMGGAALAATIDALEQDSGQPILWANTQFLSPTQGVEELIIQCEPVGGGRSVSQWAAIAFAGERPVHRVNAALGARPGDSDTQFAQMPDVPGPADGEAKPSDPNGYDDNLVGQLERRTALEDNVRGYEAVWSRSAAGFANDAGWLAMVSDFFLGAHPRTRGGSSLDATFRFIRAAEPGWILSVTEFAAFDRGVVHGSARHFAEDGTLLAISSQTGVLPHRPFTR</sequence>
<protein>
    <submittedName>
        <fullName evidence="4">Thioesterase family protein</fullName>
    </submittedName>
</protein>
<dbReference type="Pfam" id="PF20789">
    <property type="entry name" value="4HBT_3C"/>
    <property type="match status" value="1"/>
</dbReference>
<dbReference type="SUPFAM" id="SSF54637">
    <property type="entry name" value="Thioesterase/thiol ester dehydrase-isomerase"/>
    <property type="match status" value="2"/>
</dbReference>
<gene>
    <name evidence="4" type="ORF">DVR09_03860</name>
</gene>
<dbReference type="InterPro" id="IPR049450">
    <property type="entry name" value="ACOT8-like_C"/>
</dbReference>
<dbReference type="Pfam" id="PF13622">
    <property type="entry name" value="4HBT_3"/>
    <property type="match status" value="1"/>
</dbReference>
<evidence type="ECO:0000313" key="4">
    <source>
        <dbReference type="EMBL" id="AXK41577.1"/>
    </source>
</evidence>
<dbReference type="KEGG" id="err:DVR09_03860"/>
<dbReference type="EMBL" id="CP031357">
    <property type="protein sequence ID" value="AXK41577.1"/>
    <property type="molecule type" value="Genomic_DNA"/>
</dbReference>
<feature type="domain" description="Acyl-CoA thioesterase-like C-terminal" evidence="3">
    <location>
        <begin position="132"/>
        <end position="253"/>
    </location>
</feature>
<dbReference type="InterPro" id="IPR042171">
    <property type="entry name" value="Acyl-CoA_hotdog"/>
</dbReference>
<evidence type="ECO:0000313" key="5">
    <source>
        <dbReference type="Proteomes" id="UP000254508"/>
    </source>
</evidence>
<accession>A0A345YCC5</accession>